<evidence type="ECO:0000259" key="1">
    <source>
        <dbReference type="Pfam" id="PF11845"/>
    </source>
</evidence>
<feature type="domain" description="Tll0287-like" evidence="1">
    <location>
        <begin position="100"/>
        <end position="253"/>
    </location>
</feature>
<reference evidence="2 3" key="1">
    <citation type="submission" date="2018-03" db="EMBL/GenBank/DDBJ databases">
        <authorList>
            <person name="Keele B.F."/>
        </authorList>
    </citation>
    <scope>NUCLEOTIDE SEQUENCE [LARGE SCALE GENOMIC DNA]</scope>
    <source>
        <strain evidence="2 3">CECT 8626</strain>
    </source>
</reference>
<proteinExistence type="predicted"/>
<accession>A0A2R8B3P5</accession>
<protein>
    <recommendedName>
        <fullName evidence="1">Tll0287-like domain-containing protein</fullName>
    </recommendedName>
</protein>
<dbReference type="OrthoDB" id="7058251at2"/>
<sequence>MREHTRSSFTRFLLTLLVAQVGFPIAEARAQSGADADLQTALKLASLLRSARTVIASNQDVINDPAGGDKGLTGDRVLAEATESYLASNGTTPLHDGQDEREARLISAQMAAIGEVMEANQATINQDGVGFKGFVPAVFGRLVNERFAELVGDEAVIKVTAPPELIRNRKARPDDWETGVIRADLSASDWPEGQVFAAEAEKDGRPAYRVLVPEYYGEGCLACHGEPKGEIDVTGYPKEGGRLGDLGGVISISLFR</sequence>
<evidence type="ECO:0000313" key="2">
    <source>
        <dbReference type="EMBL" id="SPH17103.1"/>
    </source>
</evidence>
<dbReference type="EMBL" id="OMOQ01000001">
    <property type="protein sequence ID" value="SPH17103.1"/>
    <property type="molecule type" value="Genomic_DNA"/>
</dbReference>
<organism evidence="2 3">
    <name type="scientific">Albidovulum aquaemixtae</name>
    <dbReference type="NCBI Taxonomy" id="1542388"/>
    <lineage>
        <taxon>Bacteria</taxon>
        <taxon>Pseudomonadati</taxon>
        <taxon>Pseudomonadota</taxon>
        <taxon>Alphaproteobacteria</taxon>
        <taxon>Rhodobacterales</taxon>
        <taxon>Paracoccaceae</taxon>
        <taxon>Albidovulum</taxon>
    </lineage>
</organism>
<dbReference type="Proteomes" id="UP000244924">
    <property type="component" value="Unassembled WGS sequence"/>
</dbReference>
<evidence type="ECO:0000313" key="3">
    <source>
        <dbReference type="Proteomes" id="UP000244924"/>
    </source>
</evidence>
<dbReference type="InterPro" id="IPR021796">
    <property type="entry name" value="Tll0287-like_dom"/>
</dbReference>
<keyword evidence="3" id="KW-1185">Reference proteome</keyword>
<dbReference type="AlphaFoldDB" id="A0A2R8B3P5"/>
<name>A0A2R8B3P5_9RHOB</name>
<gene>
    <name evidence="2" type="ORF">DEA8626_00618</name>
</gene>
<dbReference type="Pfam" id="PF11845">
    <property type="entry name" value="Tll0287-like"/>
    <property type="match status" value="1"/>
</dbReference>